<keyword evidence="2" id="KW-0472">Membrane</keyword>
<evidence type="ECO:0000313" key="3">
    <source>
        <dbReference type="EMBL" id="ASS90106.1"/>
    </source>
</evidence>
<evidence type="ECO:0000256" key="1">
    <source>
        <dbReference type="SAM" id="Coils"/>
    </source>
</evidence>
<keyword evidence="1" id="KW-0175">Coiled coil</keyword>
<evidence type="ECO:0000256" key="2">
    <source>
        <dbReference type="SAM" id="Phobius"/>
    </source>
</evidence>
<dbReference type="KEGG" id="apak:AP3564_07580"/>
<evidence type="ECO:0000313" key="4">
    <source>
        <dbReference type="Proteomes" id="UP000214606"/>
    </source>
</evidence>
<dbReference type="Proteomes" id="UP000214606">
    <property type="component" value="Chromosome"/>
</dbReference>
<reference evidence="3 4" key="1">
    <citation type="submission" date="2016-10" db="EMBL/GenBank/DDBJ databases">
        <title>The whole genome sequencing and assembly of Aeribacillus pallidus KCTC3564 strain.</title>
        <authorList>
            <person name="Lee Y.-J."/>
            <person name="Park M.-K."/>
            <person name="Yi H."/>
            <person name="Bahn Y.-S."/>
            <person name="Kim J.F."/>
            <person name="Lee D.-W."/>
        </authorList>
    </citation>
    <scope>NUCLEOTIDE SEQUENCE [LARGE SCALE GENOMIC DNA]</scope>
    <source>
        <strain evidence="3 4">KCTC3564</strain>
    </source>
</reference>
<proteinExistence type="predicted"/>
<feature type="transmembrane region" description="Helical" evidence="2">
    <location>
        <begin position="6"/>
        <end position="22"/>
    </location>
</feature>
<dbReference type="AlphaFoldDB" id="A0A223E4E5"/>
<dbReference type="EMBL" id="CP017703">
    <property type="protein sequence ID" value="ASS90106.1"/>
    <property type="molecule type" value="Genomic_DNA"/>
</dbReference>
<protein>
    <recommendedName>
        <fullName evidence="5">DUF2304 domain-containing protein</fullName>
    </recommendedName>
</protein>
<feature type="coiled-coil region" evidence="1">
    <location>
        <begin position="88"/>
        <end position="115"/>
    </location>
</feature>
<sequence length="120" mass="14008">MDIVQVIALIFALLFFMQVIFFTSRNKLQDKQAFLWIVFGIISLLIALFLPSINKFAHYIGISYMPALIFMVAFLVILNLLIYQTTVISSQQEKLKNVIQELAFLKKQIKDYIKDKEDKK</sequence>
<evidence type="ECO:0008006" key="5">
    <source>
        <dbReference type="Google" id="ProtNLM"/>
    </source>
</evidence>
<feature type="transmembrane region" description="Helical" evidence="2">
    <location>
        <begin position="59"/>
        <end position="82"/>
    </location>
</feature>
<keyword evidence="2" id="KW-0812">Transmembrane</keyword>
<name>A0A223E4E5_9BACI</name>
<dbReference type="InterPro" id="IPR019277">
    <property type="entry name" value="DUF2304"/>
</dbReference>
<organism evidence="3 4">
    <name type="scientific">Aeribacillus pallidus</name>
    <dbReference type="NCBI Taxonomy" id="33936"/>
    <lineage>
        <taxon>Bacteria</taxon>
        <taxon>Bacillati</taxon>
        <taxon>Bacillota</taxon>
        <taxon>Bacilli</taxon>
        <taxon>Bacillales</taxon>
        <taxon>Bacillaceae</taxon>
        <taxon>Aeribacillus</taxon>
    </lineage>
</organism>
<dbReference type="Pfam" id="PF10066">
    <property type="entry name" value="DUF2304"/>
    <property type="match status" value="1"/>
</dbReference>
<gene>
    <name evidence="3" type="ORF">AP3564_07580</name>
</gene>
<dbReference type="RefSeq" id="WP_094245080.1">
    <property type="nucleotide sequence ID" value="NZ_CP017703.1"/>
</dbReference>
<keyword evidence="2" id="KW-1133">Transmembrane helix</keyword>
<feature type="transmembrane region" description="Helical" evidence="2">
    <location>
        <begin position="34"/>
        <end position="53"/>
    </location>
</feature>
<accession>A0A223E4E5</accession>